<dbReference type="Proteomes" id="UP000821866">
    <property type="component" value="Chromosome 11"/>
</dbReference>
<feature type="compositionally biased region" description="Low complexity" evidence="1">
    <location>
        <begin position="137"/>
        <end position="151"/>
    </location>
</feature>
<evidence type="ECO:0000259" key="2">
    <source>
        <dbReference type="PROSITE" id="PS50127"/>
    </source>
</evidence>
<evidence type="ECO:0000256" key="1">
    <source>
        <dbReference type="SAM" id="MobiDB-lite"/>
    </source>
</evidence>
<dbReference type="PROSITE" id="PS50127">
    <property type="entry name" value="UBC_2"/>
    <property type="match status" value="1"/>
</dbReference>
<sequence>MIAGNRSQLVCLSILGTFPGPAWSPVQNIGTVLLSIQSLMNEEPYYNEPCAPPLPVLAARYSDRVRHDTVRVAICDAVEACLRDEPALSGVPCECGPEDVRRLVRQVRGHGEAPGRPEQLLTVVVDPGDGAHVPVRAAAGAPEGARPAGQGQDRGGCRC</sequence>
<dbReference type="AlphaFoldDB" id="A0A9J6EKN4"/>
<comment type="caution">
    <text evidence="3">The sequence shown here is derived from an EMBL/GenBank/DDBJ whole genome shotgun (WGS) entry which is preliminary data.</text>
</comment>
<evidence type="ECO:0000313" key="3">
    <source>
        <dbReference type="EMBL" id="KAH8034894.1"/>
    </source>
</evidence>
<dbReference type="InterPro" id="IPR016135">
    <property type="entry name" value="UBQ-conjugating_enzyme/RWD"/>
</dbReference>
<accession>A0A9J6EKN4</accession>
<dbReference type="SUPFAM" id="SSF54495">
    <property type="entry name" value="UBC-like"/>
    <property type="match status" value="1"/>
</dbReference>
<dbReference type="EMBL" id="JABSTU010000003">
    <property type="protein sequence ID" value="KAH8034894.1"/>
    <property type="molecule type" value="Genomic_DNA"/>
</dbReference>
<name>A0A9J6EKN4_RHIMP</name>
<keyword evidence="4" id="KW-1185">Reference proteome</keyword>
<evidence type="ECO:0000313" key="4">
    <source>
        <dbReference type="Proteomes" id="UP000821866"/>
    </source>
</evidence>
<reference evidence="3" key="1">
    <citation type="journal article" date="2020" name="Cell">
        <title>Large-Scale Comparative Analyses of Tick Genomes Elucidate Their Genetic Diversity and Vector Capacities.</title>
        <authorList>
            <consortium name="Tick Genome and Microbiome Consortium (TIGMIC)"/>
            <person name="Jia N."/>
            <person name="Wang J."/>
            <person name="Shi W."/>
            <person name="Du L."/>
            <person name="Sun Y."/>
            <person name="Zhan W."/>
            <person name="Jiang J.F."/>
            <person name="Wang Q."/>
            <person name="Zhang B."/>
            <person name="Ji P."/>
            <person name="Bell-Sakyi L."/>
            <person name="Cui X.M."/>
            <person name="Yuan T.T."/>
            <person name="Jiang B.G."/>
            <person name="Yang W.F."/>
            <person name="Lam T.T."/>
            <person name="Chang Q.C."/>
            <person name="Ding S.J."/>
            <person name="Wang X.J."/>
            <person name="Zhu J.G."/>
            <person name="Ruan X.D."/>
            <person name="Zhao L."/>
            <person name="Wei J.T."/>
            <person name="Ye R.Z."/>
            <person name="Que T.C."/>
            <person name="Du C.H."/>
            <person name="Zhou Y.H."/>
            <person name="Cheng J.X."/>
            <person name="Dai P.F."/>
            <person name="Guo W.B."/>
            <person name="Han X.H."/>
            <person name="Huang E.J."/>
            <person name="Li L.F."/>
            <person name="Wei W."/>
            <person name="Gao Y.C."/>
            <person name="Liu J.Z."/>
            <person name="Shao H.Z."/>
            <person name="Wang X."/>
            <person name="Wang C.C."/>
            <person name="Yang T.C."/>
            <person name="Huo Q.B."/>
            <person name="Li W."/>
            <person name="Chen H.Y."/>
            <person name="Chen S.E."/>
            <person name="Zhou L.G."/>
            <person name="Ni X.B."/>
            <person name="Tian J.H."/>
            <person name="Sheng Y."/>
            <person name="Liu T."/>
            <person name="Pan Y.S."/>
            <person name="Xia L.Y."/>
            <person name="Li J."/>
            <person name="Zhao F."/>
            <person name="Cao W.C."/>
        </authorList>
    </citation>
    <scope>NUCLEOTIDE SEQUENCE</scope>
    <source>
        <strain evidence="3">Rmic-2018</strain>
    </source>
</reference>
<dbReference type="Gene3D" id="3.10.110.10">
    <property type="entry name" value="Ubiquitin Conjugating Enzyme"/>
    <property type="match status" value="1"/>
</dbReference>
<protein>
    <recommendedName>
        <fullName evidence="2">UBC core domain-containing protein</fullName>
    </recommendedName>
</protein>
<gene>
    <name evidence="3" type="ORF">HPB51_003181</name>
</gene>
<proteinExistence type="predicted"/>
<feature type="domain" description="UBC core" evidence="2">
    <location>
        <begin position="1"/>
        <end position="82"/>
    </location>
</feature>
<reference evidence="3" key="2">
    <citation type="submission" date="2021-09" db="EMBL/GenBank/DDBJ databases">
        <authorList>
            <person name="Jia N."/>
            <person name="Wang J."/>
            <person name="Shi W."/>
            <person name="Du L."/>
            <person name="Sun Y."/>
            <person name="Zhan W."/>
            <person name="Jiang J."/>
            <person name="Wang Q."/>
            <person name="Zhang B."/>
            <person name="Ji P."/>
            <person name="Sakyi L.B."/>
            <person name="Cui X."/>
            <person name="Yuan T."/>
            <person name="Jiang B."/>
            <person name="Yang W."/>
            <person name="Lam T.T.-Y."/>
            <person name="Chang Q."/>
            <person name="Ding S."/>
            <person name="Wang X."/>
            <person name="Zhu J."/>
            <person name="Ruan X."/>
            <person name="Zhao L."/>
            <person name="Wei J."/>
            <person name="Que T."/>
            <person name="Du C."/>
            <person name="Cheng J."/>
            <person name="Dai P."/>
            <person name="Han X."/>
            <person name="Huang E."/>
            <person name="Gao Y."/>
            <person name="Liu J."/>
            <person name="Shao H."/>
            <person name="Ye R."/>
            <person name="Li L."/>
            <person name="Wei W."/>
            <person name="Wang X."/>
            <person name="Wang C."/>
            <person name="Huo Q."/>
            <person name="Li W."/>
            <person name="Guo W."/>
            <person name="Chen H."/>
            <person name="Chen S."/>
            <person name="Zhou L."/>
            <person name="Zhou L."/>
            <person name="Ni X."/>
            <person name="Tian J."/>
            <person name="Zhou Y."/>
            <person name="Sheng Y."/>
            <person name="Liu T."/>
            <person name="Pan Y."/>
            <person name="Xia L."/>
            <person name="Li J."/>
            <person name="Zhao F."/>
            <person name="Cao W."/>
        </authorList>
    </citation>
    <scope>NUCLEOTIDE SEQUENCE</scope>
    <source>
        <strain evidence="3">Rmic-2018</strain>
        <tissue evidence="3">Larvae</tissue>
    </source>
</reference>
<dbReference type="InterPro" id="IPR000608">
    <property type="entry name" value="UBC"/>
</dbReference>
<organism evidence="3 4">
    <name type="scientific">Rhipicephalus microplus</name>
    <name type="common">Cattle tick</name>
    <name type="synonym">Boophilus microplus</name>
    <dbReference type="NCBI Taxonomy" id="6941"/>
    <lineage>
        <taxon>Eukaryota</taxon>
        <taxon>Metazoa</taxon>
        <taxon>Ecdysozoa</taxon>
        <taxon>Arthropoda</taxon>
        <taxon>Chelicerata</taxon>
        <taxon>Arachnida</taxon>
        <taxon>Acari</taxon>
        <taxon>Parasitiformes</taxon>
        <taxon>Ixodida</taxon>
        <taxon>Ixodoidea</taxon>
        <taxon>Ixodidae</taxon>
        <taxon>Rhipicephalinae</taxon>
        <taxon>Rhipicephalus</taxon>
        <taxon>Boophilus</taxon>
    </lineage>
</organism>
<feature type="region of interest" description="Disordered" evidence="1">
    <location>
        <begin position="137"/>
        <end position="159"/>
    </location>
</feature>